<reference evidence="1 2" key="1">
    <citation type="journal article" date="2014" name="Genome Announc.">
        <title>Draft Genome Sequence of the Haloacid-Degrading Burkholderia caribensis Strain MBA4.</title>
        <authorList>
            <person name="Pan Y."/>
            <person name="Kong K.F."/>
            <person name="Tsang J.S."/>
        </authorList>
    </citation>
    <scope>NUCLEOTIDE SEQUENCE [LARGE SCALE GENOMIC DNA]</scope>
    <source>
        <strain evidence="1 2">MBA4</strain>
        <plasmid evidence="2">Plasmid</plasmid>
    </source>
</reference>
<sequence length="84" mass="9716">MIHSEIHKFPYTRASGMQRTYDVTINLVRRDSGVYAYRSWVHYAGRFKGNGLDFPLVARTTDHAITEARARVEEHIEHLLGVTE</sequence>
<dbReference type="GeneID" id="69974237"/>
<dbReference type="RefSeq" id="WP_035993535.1">
    <property type="nucleotide sequence ID" value="NZ_CP012748.1"/>
</dbReference>
<gene>
    <name evidence="1" type="ORF">K788_0004221</name>
</gene>
<protein>
    <submittedName>
        <fullName evidence="1">Uncharacterized protein</fullName>
    </submittedName>
</protein>
<name>A0A0P0RPG0_9BURK</name>
<evidence type="ECO:0000313" key="2">
    <source>
        <dbReference type="Proteomes" id="UP000019146"/>
    </source>
</evidence>
<proteinExistence type="predicted"/>
<dbReference type="KEGG" id="bcai:K788_0004221"/>
<keyword evidence="1" id="KW-0614">Plasmid</keyword>
<accession>A0A0P0RPG0</accession>
<dbReference type="Proteomes" id="UP000019146">
    <property type="component" value="Plasmid unnamed"/>
</dbReference>
<evidence type="ECO:0000313" key="1">
    <source>
        <dbReference type="EMBL" id="ALL70814.1"/>
    </source>
</evidence>
<dbReference type="AlphaFoldDB" id="A0A0P0RPG0"/>
<dbReference type="EMBL" id="CP012748">
    <property type="protein sequence ID" value="ALL70814.1"/>
    <property type="molecule type" value="Genomic_DNA"/>
</dbReference>
<geneLocation type="plasmid" evidence="2"/>
<organism evidence="1 2">
    <name type="scientific">Paraburkholderia caribensis MBA4</name>
    <dbReference type="NCBI Taxonomy" id="1323664"/>
    <lineage>
        <taxon>Bacteria</taxon>
        <taxon>Pseudomonadati</taxon>
        <taxon>Pseudomonadota</taxon>
        <taxon>Betaproteobacteria</taxon>
        <taxon>Burkholderiales</taxon>
        <taxon>Burkholderiaceae</taxon>
        <taxon>Paraburkholderia</taxon>
    </lineage>
</organism>